<dbReference type="Proteomes" id="UP001520878">
    <property type="component" value="Unassembled WGS sequence"/>
</dbReference>
<sequence>MYAVLLVDPVARRRQQVALALRSIAGMEVQESARFPTTPPPHWVVCAWPAPTTSAPDVHVVFYSTTPSPLGCNDCLHFDALNPSPFCASLLGLLKRQPGIP</sequence>
<name>A0ABS8GAM7_9ALTE</name>
<evidence type="ECO:0000313" key="2">
    <source>
        <dbReference type="Proteomes" id="UP001520878"/>
    </source>
</evidence>
<dbReference type="RefSeq" id="WP_229161843.1">
    <property type="nucleotide sequence ID" value="NZ_JAJEWP010000005.1"/>
</dbReference>
<keyword evidence="2" id="KW-1185">Reference proteome</keyword>
<evidence type="ECO:0000313" key="1">
    <source>
        <dbReference type="EMBL" id="MCC2617573.1"/>
    </source>
</evidence>
<accession>A0ABS8GAM7</accession>
<dbReference type="EMBL" id="JAJEWP010000005">
    <property type="protein sequence ID" value="MCC2617573.1"/>
    <property type="molecule type" value="Genomic_DNA"/>
</dbReference>
<organism evidence="1 2">
    <name type="scientific">Fluctibacter halophilus</name>
    <dbReference type="NCBI Taxonomy" id="226011"/>
    <lineage>
        <taxon>Bacteria</taxon>
        <taxon>Pseudomonadati</taxon>
        <taxon>Pseudomonadota</taxon>
        <taxon>Gammaproteobacteria</taxon>
        <taxon>Alteromonadales</taxon>
        <taxon>Alteromonadaceae</taxon>
        <taxon>Fluctibacter</taxon>
    </lineage>
</organism>
<reference evidence="1 2" key="1">
    <citation type="submission" date="2021-10" db="EMBL/GenBank/DDBJ databases">
        <title>Draft genome of Aestuariibacter halophilus JC2043.</title>
        <authorList>
            <person name="Emsley S.A."/>
            <person name="Pfannmuller K.M."/>
            <person name="Ushijima B."/>
            <person name="Saw J.H."/>
            <person name="Videau P."/>
        </authorList>
    </citation>
    <scope>NUCLEOTIDE SEQUENCE [LARGE SCALE GENOMIC DNA]</scope>
    <source>
        <strain evidence="1 2">JC2043</strain>
    </source>
</reference>
<protein>
    <submittedName>
        <fullName evidence="1">Uncharacterized protein</fullName>
    </submittedName>
</protein>
<proteinExistence type="predicted"/>
<comment type="caution">
    <text evidence="1">The sequence shown here is derived from an EMBL/GenBank/DDBJ whole genome shotgun (WGS) entry which is preliminary data.</text>
</comment>
<gene>
    <name evidence="1" type="ORF">LJ739_15070</name>
</gene>